<evidence type="ECO:0000256" key="2">
    <source>
        <dbReference type="ARBA" id="ARBA00004881"/>
    </source>
</evidence>
<dbReference type="PANTHER" id="PTHR31741">
    <property type="entry name" value="OS02G0726500 PROTEIN-RELATED"/>
    <property type="match status" value="1"/>
</dbReference>
<evidence type="ECO:0000256" key="6">
    <source>
        <dbReference type="ARBA" id="ARBA00022692"/>
    </source>
</evidence>
<protein>
    <recommendedName>
        <fullName evidence="13">O-fucosyltransferase family protein</fullName>
    </recommendedName>
</protein>
<dbReference type="GO" id="GO:0005737">
    <property type="term" value="C:cytoplasm"/>
    <property type="evidence" value="ECO:0007669"/>
    <property type="project" value="TreeGrafter"/>
</dbReference>
<evidence type="ECO:0000256" key="1">
    <source>
        <dbReference type="ARBA" id="ARBA00004606"/>
    </source>
</evidence>
<dbReference type="OrthoDB" id="1719705at2759"/>
<keyword evidence="9" id="KW-0472">Membrane</keyword>
<evidence type="ECO:0000313" key="15">
    <source>
        <dbReference type="Proteomes" id="UP000541444"/>
    </source>
</evidence>
<dbReference type="EMBL" id="JACGCM010001129">
    <property type="protein sequence ID" value="KAF6161401.1"/>
    <property type="molecule type" value="Genomic_DNA"/>
</dbReference>
<keyword evidence="10" id="KW-0325">Glycoprotein</keyword>
<evidence type="ECO:0000256" key="3">
    <source>
        <dbReference type="ARBA" id="ARBA00007737"/>
    </source>
</evidence>
<dbReference type="InterPro" id="IPR019378">
    <property type="entry name" value="GDP-Fuc_O-FucTrfase"/>
</dbReference>
<evidence type="ECO:0000256" key="8">
    <source>
        <dbReference type="ARBA" id="ARBA00022989"/>
    </source>
</evidence>
<keyword evidence="8" id="KW-1133">Transmembrane helix</keyword>
<keyword evidence="6" id="KW-0812">Transmembrane</keyword>
<keyword evidence="7" id="KW-0735">Signal-anchor</keyword>
<evidence type="ECO:0000256" key="10">
    <source>
        <dbReference type="ARBA" id="ARBA00023180"/>
    </source>
</evidence>
<keyword evidence="4" id="KW-0328">Glycosyltransferase</keyword>
<keyword evidence="5" id="KW-0808">Transferase</keyword>
<dbReference type="Proteomes" id="UP000541444">
    <property type="component" value="Unassembled WGS sequence"/>
</dbReference>
<accession>A0A7J7N2H9</accession>
<sequence>MCFASSVRIDIDPHDVSPLWIRSRFYKQLNEGVLVLKGLDYRLSKNLLSDLQKLWCSVHTLRFAAPIQTIGNKLARRMWIIGPYIAIHLRLERDVWVRTGCLTGLGSKLDKIIAKEREFRQEFLTGRLRTPEARWTLSS</sequence>
<comment type="similarity">
    <text evidence="3">Belongs to the glycosyltransferase GT106 family.</text>
</comment>
<keyword evidence="15" id="KW-1185">Reference proteome</keyword>
<evidence type="ECO:0000256" key="12">
    <source>
        <dbReference type="ARBA" id="ARBA00023277"/>
    </source>
</evidence>
<comment type="subcellular location">
    <subcellularLocation>
        <location evidence="1">Membrane</location>
        <topology evidence="1">Single-pass type II membrane protein</topology>
    </subcellularLocation>
</comment>
<keyword evidence="12" id="KW-0119">Carbohydrate metabolism</keyword>
<evidence type="ECO:0000256" key="9">
    <source>
        <dbReference type="ARBA" id="ARBA00023136"/>
    </source>
</evidence>
<evidence type="ECO:0000256" key="13">
    <source>
        <dbReference type="ARBA" id="ARBA00030350"/>
    </source>
</evidence>
<dbReference type="GO" id="GO:0006004">
    <property type="term" value="P:fucose metabolic process"/>
    <property type="evidence" value="ECO:0007669"/>
    <property type="project" value="UniProtKB-KW"/>
</dbReference>
<keyword evidence="11" id="KW-0294">Fucose metabolism</keyword>
<organism evidence="14 15">
    <name type="scientific">Kingdonia uniflora</name>
    <dbReference type="NCBI Taxonomy" id="39325"/>
    <lineage>
        <taxon>Eukaryota</taxon>
        <taxon>Viridiplantae</taxon>
        <taxon>Streptophyta</taxon>
        <taxon>Embryophyta</taxon>
        <taxon>Tracheophyta</taxon>
        <taxon>Spermatophyta</taxon>
        <taxon>Magnoliopsida</taxon>
        <taxon>Ranunculales</taxon>
        <taxon>Circaeasteraceae</taxon>
        <taxon>Kingdonia</taxon>
    </lineage>
</organism>
<name>A0A7J7N2H9_9MAGN</name>
<evidence type="ECO:0000256" key="4">
    <source>
        <dbReference type="ARBA" id="ARBA00022676"/>
    </source>
</evidence>
<dbReference type="Pfam" id="PF10250">
    <property type="entry name" value="O-FucT"/>
    <property type="match status" value="1"/>
</dbReference>
<evidence type="ECO:0000256" key="11">
    <source>
        <dbReference type="ARBA" id="ARBA00023253"/>
    </source>
</evidence>
<comment type="caution">
    <text evidence="14">The sequence shown here is derived from an EMBL/GenBank/DDBJ whole genome shotgun (WGS) entry which is preliminary data.</text>
</comment>
<dbReference type="GO" id="GO:0016020">
    <property type="term" value="C:membrane"/>
    <property type="evidence" value="ECO:0007669"/>
    <property type="project" value="UniProtKB-SubCell"/>
</dbReference>
<gene>
    <name evidence="14" type="ORF">GIB67_009280</name>
</gene>
<dbReference type="GO" id="GO:0016757">
    <property type="term" value="F:glycosyltransferase activity"/>
    <property type="evidence" value="ECO:0007669"/>
    <property type="project" value="UniProtKB-KW"/>
</dbReference>
<evidence type="ECO:0000313" key="14">
    <source>
        <dbReference type="EMBL" id="KAF6161401.1"/>
    </source>
</evidence>
<reference evidence="14 15" key="1">
    <citation type="journal article" date="2020" name="IScience">
        <title>Genome Sequencing of the Endangered Kingdonia uniflora (Circaeasteraceae, Ranunculales) Reveals Potential Mechanisms of Evolutionary Specialization.</title>
        <authorList>
            <person name="Sun Y."/>
            <person name="Deng T."/>
            <person name="Zhang A."/>
            <person name="Moore M.J."/>
            <person name="Landis J.B."/>
            <person name="Lin N."/>
            <person name="Zhang H."/>
            <person name="Zhang X."/>
            <person name="Huang J."/>
            <person name="Zhang X."/>
            <person name="Sun H."/>
            <person name="Wang H."/>
        </authorList>
    </citation>
    <scope>NUCLEOTIDE SEQUENCE [LARGE SCALE GENOMIC DNA]</scope>
    <source>
        <strain evidence="14">TB1705</strain>
        <tissue evidence="14">Leaf</tissue>
    </source>
</reference>
<evidence type="ECO:0000256" key="7">
    <source>
        <dbReference type="ARBA" id="ARBA00022968"/>
    </source>
</evidence>
<evidence type="ECO:0000256" key="5">
    <source>
        <dbReference type="ARBA" id="ARBA00022679"/>
    </source>
</evidence>
<comment type="pathway">
    <text evidence="2">Glycan metabolism.</text>
</comment>
<dbReference type="PANTHER" id="PTHR31741:SF63">
    <property type="entry name" value="O-FUCOSYLTRANSFERASE 37"/>
    <property type="match status" value="1"/>
</dbReference>
<proteinExistence type="inferred from homology"/>
<dbReference type="AlphaFoldDB" id="A0A7J7N2H9"/>